<evidence type="ECO:0000256" key="10">
    <source>
        <dbReference type="PROSITE-ProRule" id="PRU01360"/>
    </source>
</evidence>
<dbReference type="CDD" id="cd01347">
    <property type="entry name" value="ligand_gated_channel"/>
    <property type="match status" value="1"/>
</dbReference>
<name>A0A368TV08_9GAMM</name>
<dbReference type="PROSITE" id="PS52016">
    <property type="entry name" value="TONB_DEPENDENT_REC_3"/>
    <property type="match status" value="1"/>
</dbReference>
<evidence type="ECO:0000256" key="5">
    <source>
        <dbReference type="ARBA" id="ARBA00022729"/>
    </source>
</evidence>
<evidence type="ECO:0000256" key="1">
    <source>
        <dbReference type="ARBA" id="ARBA00004571"/>
    </source>
</evidence>
<keyword evidence="15" id="KW-0675">Receptor</keyword>
<feature type="signal peptide" evidence="12">
    <location>
        <begin position="1"/>
        <end position="24"/>
    </location>
</feature>
<gene>
    <name evidence="15" type="ORF">DU505_12970</name>
</gene>
<dbReference type="GO" id="GO:0015344">
    <property type="term" value="F:siderophore uptake transmembrane transporter activity"/>
    <property type="evidence" value="ECO:0007669"/>
    <property type="project" value="TreeGrafter"/>
</dbReference>
<protein>
    <submittedName>
        <fullName evidence="15">TonB-dependent receptor</fullName>
    </submittedName>
</protein>
<dbReference type="GO" id="GO:0009279">
    <property type="term" value="C:cell outer membrane"/>
    <property type="evidence" value="ECO:0007669"/>
    <property type="project" value="UniProtKB-SubCell"/>
</dbReference>
<comment type="subcellular location">
    <subcellularLocation>
        <location evidence="1 10">Cell outer membrane</location>
        <topology evidence="1 10">Multi-pass membrane protein</topology>
    </subcellularLocation>
</comment>
<keyword evidence="7 11" id="KW-0798">TonB box</keyword>
<dbReference type="PANTHER" id="PTHR30069:SF53">
    <property type="entry name" value="COLICIN I RECEPTOR-RELATED"/>
    <property type="match status" value="1"/>
</dbReference>
<dbReference type="EMBL" id="QPII01000009">
    <property type="protein sequence ID" value="RCV88585.1"/>
    <property type="molecule type" value="Genomic_DNA"/>
</dbReference>
<reference evidence="15 16" key="1">
    <citation type="submission" date="2018-07" db="EMBL/GenBank/DDBJ databases">
        <title>Halomonas montanilacus sp. nov., isolated from Lake Pengyan on Tibetan Plateau.</title>
        <authorList>
            <person name="Lu H."/>
            <person name="Xing P."/>
            <person name="Wu Q."/>
        </authorList>
    </citation>
    <scope>NUCLEOTIDE SEQUENCE [LARGE SCALE GENOMIC DNA]</scope>
    <source>
        <strain evidence="15 16">PYC7W</strain>
    </source>
</reference>
<feature type="domain" description="TonB-dependent receptor plug" evidence="14">
    <location>
        <begin position="44"/>
        <end position="157"/>
    </location>
</feature>
<dbReference type="PANTHER" id="PTHR30069">
    <property type="entry name" value="TONB-DEPENDENT OUTER MEMBRANE RECEPTOR"/>
    <property type="match status" value="1"/>
</dbReference>
<keyword evidence="6" id="KW-0406">Ion transport</keyword>
<dbReference type="AlphaFoldDB" id="A0A368TV08"/>
<dbReference type="InterPro" id="IPR036942">
    <property type="entry name" value="Beta-barrel_TonB_sf"/>
</dbReference>
<organism evidence="15 16">
    <name type="scientific">Billgrantia montanilacus</name>
    <dbReference type="NCBI Taxonomy" id="2282305"/>
    <lineage>
        <taxon>Bacteria</taxon>
        <taxon>Pseudomonadati</taxon>
        <taxon>Pseudomonadota</taxon>
        <taxon>Gammaproteobacteria</taxon>
        <taxon>Oceanospirillales</taxon>
        <taxon>Halomonadaceae</taxon>
        <taxon>Billgrantia</taxon>
    </lineage>
</organism>
<evidence type="ECO:0000256" key="9">
    <source>
        <dbReference type="ARBA" id="ARBA00023237"/>
    </source>
</evidence>
<comment type="similarity">
    <text evidence="10 11">Belongs to the TonB-dependent receptor family.</text>
</comment>
<evidence type="ECO:0000256" key="11">
    <source>
        <dbReference type="RuleBase" id="RU003357"/>
    </source>
</evidence>
<dbReference type="RefSeq" id="WP_114479420.1">
    <property type="nucleotide sequence ID" value="NZ_QPII01000009.1"/>
</dbReference>
<dbReference type="OrthoDB" id="9764669at2"/>
<dbReference type="InterPro" id="IPR000531">
    <property type="entry name" value="Beta-barrel_TonB"/>
</dbReference>
<evidence type="ECO:0000256" key="12">
    <source>
        <dbReference type="SAM" id="SignalP"/>
    </source>
</evidence>
<sequence length="730" mass="80084">MSSIRRTALAIAIASTPFPFVAQAQDSARLDSIVITAAGFEQALNDAPASISVVTREALERQRYSNIAEAIKDVPGVDVRSGTGKTGGLNIGIRGMPSDYTLILIDGRRQNTSGSVTPNGFGETSTSFMPPLSAIERIEVIRGPMSTLYGSDAMGGVINIITRPVSDTWTGSVSVDTTFQQGRDAGNSQGINLYTSGPLIDDRLGLQLRGRLFDRDASERMIPDSAGRDPRPTEARIYSIGGRLTLRADDSNSVWLDAERASQTYANDDCRLGTLDGTNRATCAPEPGQFWGYEDELRFNRDQIALGHTGRFAAGTLESSVTHNTTETLGRTLPAGSAPEYGYEAQGGEPRLLENRDIVFDTKLTLPIDAHMVTLGGQYIDAKLEDGAAGNQAFEQQSWALFSEDEWWLRDDLALTLGGRYEHHDAFGGHFSPRGYLVWNTTDRWTLKGGVSRGYKTPTLNQLHDGITGFTNQGETITIGSPDLEPEKSTNYELGAIYDNLDGLTISGTAFYNRFTDRIADGAETPNCLHPDGNVPGCISVGNFSQQTGFSQLINIDEAETRGIELEARYRLAPAWEVRGGYTYTDTEITSGEEEGMLLTNTPKHKLTASLGWDVTNRLNATLEGEYYSSRERFTDGIPESGQNLAMYEQVGNKLDGYELFHLRTTYRFTDQVRLTGTIHNLLDKDFGAADSYKWQGDTYQAYRFTQTGRATDGVALDGRSFWLSATYEF</sequence>
<keyword evidence="5 12" id="KW-0732">Signal</keyword>
<comment type="caution">
    <text evidence="15">The sequence shown here is derived from an EMBL/GenBank/DDBJ whole genome shotgun (WGS) entry which is preliminary data.</text>
</comment>
<dbReference type="InterPro" id="IPR039426">
    <property type="entry name" value="TonB-dep_rcpt-like"/>
</dbReference>
<dbReference type="SUPFAM" id="SSF56935">
    <property type="entry name" value="Porins"/>
    <property type="match status" value="1"/>
</dbReference>
<dbReference type="Pfam" id="PF07715">
    <property type="entry name" value="Plug"/>
    <property type="match status" value="1"/>
</dbReference>
<keyword evidence="9 10" id="KW-0998">Cell outer membrane</keyword>
<proteinExistence type="inferred from homology"/>
<keyword evidence="2 10" id="KW-0813">Transport</keyword>
<evidence type="ECO:0000313" key="16">
    <source>
        <dbReference type="Proteomes" id="UP000252405"/>
    </source>
</evidence>
<feature type="chain" id="PRO_5016630181" evidence="12">
    <location>
        <begin position="25"/>
        <end position="730"/>
    </location>
</feature>
<dbReference type="InterPro" id="IPR037066">
    <property type="entry name" value="Plug_dom_sf"/>
</dbReference>
<dbReference type="GO" id="GO:0044718">
    <property type="term" value="P:siderophore transmembrane transport"/>
    <property type="evidence" value="ECO:0007669"/>
    <property type="project" value="TreeGrafter"/>
</dbReference>
<keyword evidence="16" id="KW-1185">Reference proteome</keyword>
<evidence type="ECO:0000256" key="4">
    <source>
        <dbReference type="ARBA" id="ARBA00022692"/>
    </source>
</evidence>
<dbReference type="InterPro" id="IPR012910">
    <property type="entry name" value="Plug_dom"/>
</dbReference>
<accession>A0A368TV08</accession>
<evidence type="ECO:0000313" key="15">
    <source>
        <dbReference type="EMBL" id="RCV88585.1"/>
    </source>
</evidence>
<evidence type="ECO:0000256" key="7">
    <source>
        <dbReference type="ARBA" id="ARBA00023077"/>
    </source>
</evidence>
<dbReference type="Pfam" id="PF00593">
    <property type="entry name" value="TonB_dep_Rec_b-barrel"/>
    <property type="match status" value="1"/>
</dbReference>
<keyword evidence="8 10" id="KW-0472">Membrane</keyword>
<evidence type="ECO:0000256" key="6">
    <source>
        <dbReference type="ARBA" id="ARBA00023065"/>
    </source>
</evidence>
<evidence type="ECO:0000259" key="14">
    <source>
        <dbReference type="Pfam" id="PF07715"/>
    </source>
</evidence>
<evidence type="ECO:0000256" key="2">
    <source>
        <dbReference type="ARBA" id="ARBA00022448"/>
    </source>
</evidence>
<evidence type="ECO:0000259" key="13">
    <source>
        <dbReference type="Pfam" id="PF00593"/>
    </source>
</evidence>
<evidence type="ECO:0000256" key="3">
    <source>
        <dbReference type="ARBA" id="ARBA00022452"/>
    </source>
</evidence>
<dbReference type="Gene3D" id="2.40.170.20">
    <property type="entry name" value="TonB-dependent receptor, beta-barrel domain"/>
    <property type="match status" value="1"/>
</dbReference>
<keyword evidence="3 10" id="KW-1134">Transmembrane beta strand</keyword>
<evidence type="ECO:0000256" key="8">
    <source>
        <dbReference type="ARBA" id="ARBA00023136"/>
    </source>
</evidence>
<feature type="domain" description="TonB-dependent receptor-like beta-barrel" evidence="13">
    <location>
        <begin position="262"/>
        <end position="682"/>
    </location>
</feature>
<keyword evidence="4 10" id="KW-0812">Transmembrane</keyword>
<dbReference type="Gene3D" id="2.170.130.10">
    <property type="entry name" value="TonB-dependent receptor, plug domain"/>
    <property type="match status" value="1"/>
</dbReference>
<dbReference type="Proteomes" id="UP000252405">
    <property type="component" value="Unassembled WGS sequence"/>
</dbReference>